<dbReference type="AlphaFoldDB" id="A0AAV1TRT2"/>
<sequence>MRSFYRTLYTAAATDPRINTPAADATLSTATPTGEKHYGSNDPECDVQKRQWHTDNPAAVALRTPMSSPAPGTFASVPSTSTSLREDIAAGFFQHGTVDPLARQQEQAVVGKSWRVVIELVHEVHGPRDRVARLEVQLDLLLRVPRLVASLTLSVQAPRDPPATDQDTAEASRRKIMDVFASCLEVGRII</sequence>
<gene>
    <name evidence="1" type="ORF">PM001_LOCUS9452</name>
</gene>
<organism evidence="1 2">
    <name type="scientific">Peronospora matthiolae</name>
    <dbReference type="NCBI Taxonomy" id="2874970"/>
    <lineage>
        <taxon>Eukaryota</taxon>
        <taxon>Sar</taxon>
        <taxon>Stramenopiles</taxon>
        <taxon>Oomycota</taxon>
        <taxon>Peronosporomycetes</taxon>
        <taxon>Peronosporales</taxon>
        <taxon>Peronosporaceae</taxon>
        <taxon>Peronospora</taxon>
    </lineage>
</organism>
<reference evidence="1" key="1">
    <citation type="submission" date="2024-01" db="EMBL/GenBank/DDBJ databases">
        <authorList>
            <person name="Webb A."/>
        </authorList>
    </citation>
    <scope>NUCLEOTIDE SEQUENCE</scope>
    <source>
        <strain evidence="1">Pm1</strain>
    </source>
</reference>
<evidence type="ECO:0000313" key="1">
    <source>
        <dbReference type="EMBL" id="CAK7924302.1"/>
    </source>
</evidence>
<name>A0AAV1TRT2_9STRA</name>
<dbReference type="Proteomes" id="UP001162060">
    <property type="component" value="Unassembled WGS sequence"/>
</dbReference>
<comment type="caution">
    <text evidence="1">The sequence shown here is derived from an EMBL/GenBank/DDBJ whole genome shotgun (WGS) entry which is preliminary data.</text>
</comment>
<proteinExistence type="predicted"/>
<evidence type="ECO:0000313" key="2">
    <source>
        <dbReference type="Proteomes" id="UP001162060"/>
    </source>
</evidence>
<dbReference type="EMBL" id="CAKLBY020000074">
    <property type="protein sequence ID" value="CAK7924302.1"/>
    <property type="molecule type" value="Genomic_DNA"/>
</dbReference>
<protein>
    <submittedName>
        <fullName evidence="1">Uncharacterized protein</fullName>
    </submittedName>
</protein>
<accession>A0AAV1TRT2</accession>